<feature type="transmembrane region" description="Helical" evidence="5">
    <location>
        <begin position="172"/>
        <end position="191"/>
    </location>
</feature>
<sequence length="357" mass="40244">MSNSTVEPKQIELWFSSMDVEITTDALDFTTSELNATDVKLTDLSKYFSIVCLLVLHPILSLFALCANILNTIVFRKMDLTEGVSLSLFILSLADGFQAGVNLAISSCVFLIWFGYQSDLICLEAVTAVLVLSTHISRNMGTLITTVIAIVRCCCVTMPFTVQEILTARRQLVIILVICSVSFTVLVSSSSRMTIACEDDSRFTIYNIFSPFDQNIRDDGLITFDLFRSIAFSVCFLVVCISMVVLILGLKKSAMLRTSNDGDRKNQQIVKSIILVLAIFLLCNLLQVITLQTRTFTEQFTPFGTLHEEHTVLRLSSFIITKFDISSNIFVYYYFNRQFRVVIKKIFSRISFSIIRP</sequence>
<dbReference type="AlphaFoldDB" id="A0AAV4CH31"/>
<dbReference type="Proteomes" id="UP000735302">
    <property type="component" value="Unassembled WGS sequence"/>
</dbReference>
<evidence type="ECO:0000256" key="5">
    <source>
        <dbReference type="SAM" id="Phobius"/>
    </source>
</evidence>
<evidence type="ECO:0000313" key="7">
    <source>
        <dbReference type="EMBL" id="GFO30089.1"/>
    </source>
</evidence>
<evidence type="ECO:0000256" key="1">
    <source>
        <dbReference type="ARBA" id="ARBA00004370"/>
    </source>
</evidence>
<keyword evidence="4 5" id="KW-0472">Membrane</keyword>
<dbReference type="GO" id="GO:0016020">
    <property type="term" value="C:membrane"/>
    <property type="evidence" value="ECO:0007669"/>
    <property type="project" value="UniProtKB-SubCell"/>
</dbReference>
<dbReference type="PROSITE" id="PS50262">
    <property type="entry name" value="G_PROTEIN_RECEP_F1_2"/>
    <property type="match status" value="1"/>
</dbReference>
<dbReference type="PANTHER" id="PTHR46641">
    <property type="entry name" value="FMRFAMIDE RECEPTOR-RELATED"/>
    <property type="match status" value="1"/>
</dbReference>
<feature type="domain" description="G-protein coupled receptors family 1 profile" evidence="6">
    <location>
        <begin position="67"/>
        <end position="332"/>
    </location>
</feature>
<evidence type="ECO:0000256" key="2">
    <source>
        <dbReference type="ARBA" id="ARBA00022692"/>
    </source>
</evidence>
<dbReference type="SUPFAM" id="SSF81321">
    <property type="entry name" value="Family A G protein-coupled receptor-like"/>
    <property type="match status" value="1"/>
</dbReference>
<keyword evidence="7" id="KW-0675">Receptor</keyword>
<comment type="caution">
    <text evidence="7">The sequence shown here is derived from an EMBL/GenBank/DDBJ whole genome shotgun (WGS) entry which is preliminary data.</text>
</comment>
<feature type="transmembrane region" description="Helical" evidence="5">
    <location>
        <begin position="136"/>
        <end position="160"/>
    </location>
</feature>
<dbReference type="InterPro" id="IPR052954">
    <property type="entry name" value="GPCR-Ligand_Int"/>
</dbReference>
<dbReference type="PANTHER" id="PTHR46641:SF2">
    <property type="entry name" value="FMRFAMIDE RECEPTOR"/>
    <property type="match status" value="1"/>
</dbReference>
<feature type="transmembrane region" description="Helical" evidence="5">
    <location>
        <begin position="86"/>
        <end position="116"/>
    </location>
</feature>
<keyword evidence="3 5" id="KW-1133">Transmembrane helix</keyword>
<dbReference type="InterPro" id="IPR017452">
    <property type="entry name" value="GPCR_Rhodpsn_7TM"/>
</dbReference>
<reference evidence="7 8" key="1">
    <citation type="journal article" date="2021" name="Elife">
        <title>Chloroplast acquisition without the gene transfer in kleptoplastic sea slugs, Plakobranchus ocellatus.</title>
        <authorList>
            <person name="Maeda T."/>
            <person name="Takahashi S."/>
            <person name="Yoshida T."/>
            <person name="Shimamura S."/>
            <person name="Takaki Y."/>
            <person name="Nagai Y."/>
            <person name="Toyoda A."/>
            <person name="Suzuki Y."/>
            <person name="Arimoto A."/>
            <person name="Ishii H."/>
            <person name="Satoh N."/>
            <person name="Nishiyama T."/>
            <person name="Hasebe M."/>
            <person name="Maruyama T."/>
            <person name="Minagawa J."/>
            <person name="Obokata J."/>
            <person name="Shigenobu S."/>
        </authorList>
    </citation>
    <scope>NUCLEOTIDE SEQUENCE [LARGE SCALE GENOMIC DNA]</scope>
</reference>
<evidence type="ECO:0000256" key="3">
    <source>
        <dbReference type="ARBA" id="ARBA00022989"/>
    </source>
</evidence>
<feature type="transmembrane region" description="Helical" evidence="5">
    <location>
        <begin position="226"/>
        <end position="248"/>
    </location>
</feature>
<keyword evidence="8" id="KW-1185">Reference proteome</keyword>
<dbReference type="EMBL" id="BLXT01006220">
    <property type="protein sequence ID" value="GFO30089.1"/>
    <property type="molecule type" value="Genomic_DNA"/>
</dbReference>
<evidence type="ECO:0000259" key="6">
    <source>
        <dbReference type="PROSITE" id="PS50262"/>
    </source>
</evidence>
<feature type="transmembrane region" description="Helical" evidence="5">
    <location>
        <begin position="47"/>
        <end position="74"/>
    </location>
</feature>
<name>A0AAV4CH31_9GAST</name>
<dbReference type="Gene3D" id="1.20.1070.10">
    <property type="entry name" value="Rhodopsin 7-helix transmembrane proteins"/>
    <property type="match status" value="1"/>
</dbReference>
<gene>
    <name evidence="7" type="ORF">PoB_005659400</name>
</gene>
<organism evidence="7 8">
    <name type="scientific">Plakobranchus ocellatus</name>
    <dbReference type="NCBI Taxonomy" id="259542"/>
    <lineage>
        <taxon>Eukaryota</taxon>
        <taxon>Metazoa</taxon>
        <taxon>Spiralia</taxon>
        <taxon>Lophotrochozoa</taxon>
        <taxon>Mollusca</taxon>
        <taxon>Gastropoda</taxon>
        <taxon>Heterobranchia</taxon>
        <taxon>Euthyneura</taxon>
        <taxon>Panpulmonata</taxon>
        <taxon>Sacoglossa</taxon>
        <taxon>Placobranchoidea</taxon>
        <taxon>Plakobranchidae</taxon>
        <taxon>Plakobranchus</taxon>
    </lineage>
</organism>
<comment type="subcellular location">
    <subcellularLocation>
        <location evidence="1">Membrane</location>
    </subcellularLocation>
</comment>
<accession>A0AAV4CH31</accession>
<keyword evidence="2 5" id="KW-0812">Transmembrane</keyword>
<evidence type="ECO:0000313" key="8">
    <source>
        <dbReference type="Proteomes" id="UP000735302"/>
    </source>
</evidence>
<feature type="transmembrane region" description="Helical" evidence="5">
    <location>
        <begin position="311"/>
        <end position="335"/>
    </location>
</feature>
<protein>
    <submittedName>
        <fullName evidence="7">Chemosensory receptor a</fullName>
    </submittedName>
</protein>
<feature type="transmembrane region" description="Helical" evidence="5">
    <location>
        <begin position="269"/>
        <end position="291"/>
    </location>
</feature>
<evidence type="ECO:0000256" key="4">
    <source>
        <dbReference type="ARBA" id="ARBA00023136"/>
    </source>
</evidence>
<proteinExistence type="predicted"/>